<keyword evidence="8" id="KW-1185">Reference proteome</keyword>
<keyword evidence="3" id="KW-0677">Repeat</keyword>
<evidence type="ECO:0000313" key="8">
    <source>
        <dbReference type="Proteomes" id="UP000247099"/>
    </source>
</evidence>
<dbReference type="EMBL" id="QHJQ01000003">
    <property type="protein sequence ID" value="PXA04724.1"/>
    <property type="molecule type" value="Genomic_DNA"/>
</dbReference>
<dbReference type="InterPro" id="IPR011990">
    <property type="entry name" value="TPR-like_helical_dom_sf"/>
</dbReference>
<keyword evidence="2" id="KW-0963">Cytoplasm</keyword>
<comment type="similarity">
    <text evidence="5">Belongs to the Rap family.</text>
</comment>
<keyword evidence="6" id="KW-0732">Signal</keyword>
<gene>
    <name evidence="7" type="ORF">DDZ13_06010</name>
</gene>
<dbReference type="Gene3D" id="1.25.40.10">
    <property type="entry name" value="Tetratricopeptide repeat domain"/>
    <property type="match status" value="3"/>
</dbReference>
<evidence type="ECO:0008006" key="9">
    <source>
        <dbReference type="Google" id="ProtNLM"/>
    </source>
</evidence>
<feature type="chain" id="PRO_5016375121" description="Outer membrane lipoprotein BamD-like domain-containing protein" evidence="6">
    <location>
        <begin position="31"/>
        <end position="1009"/>
    </location>
</feature>
<evidence type="ECO:0000313" key="7">
    <source>
        <dbReference type="EMBL" id="PXA04724.1"/>
    </source>
</evidence>
<evidence type="ECO:0000256" key="6">
    <source>
        <dbReference type="SAM" id="SignalP"/>
    </source>
</evidence>
<dbReference type="GO" id="GO:0005737">
    <property type="term" value="C:cytoplasm"/>
    <property type="evidence" value="ECO:0007669"/>
    <property type="project" value="UniProtKB-SubCell"/>
</dbReference>
<dbReference type="PANTHER" id="PTHR46630:SF1">
    <property type="entry name" value="TETRATRICOPEPTIDE REPEAT PROTEIN 29"/>
    <property type="match status" value="1"/>
</dbReference>
<comment type="subcellular location">
    <subcellularLocation>
        <location evidence="1">Cytoplasm</location>
    </subcellularLocation>
</comment>
<dbReference type="Proteomes" id="UP000247099">
    <property type="component" value="Unassembled WGS sequence"/>
</dbReference>
<dbReference type="InterPro" id="IPR019734">
    <property type="entry name" value="TPR_rpt"/>
</dbReference>
<reference evidence="7 8" key="1">
    <citation type="submission" date="2018-05" db="EMBL/GenBank/DDBJ databases">
        <title>Coraliomargarita sinensis sp. nov., isolated from a marine solar saltern.</title>
        <authorList>
            <person name="Zhou L.Y."/>
        </authorList>
    </citation>
    <scope>NUCLEOTIDE SEQUENCE [LARGE SCALE GENOMIC DNA]</scope>
    <source>
        <strain evidence="7 8">WN38</strain>
    </source>
</reference>
<dbReference type="InterPro" id="IPR051476">
    <property type="entry name" value="Bac_ResReg_Asp_Phosphatase"/>
</dbReference>
<proteinExistence type="inferred from homology"/>
<organism evidence="7 8">
    <name type="scientific">Coraliomargarita sinensis</name>
    <dbReference type="NCBI Taxonomy" id="2174842"/>
    <lineage>
        <taxon>Bacteria</taxon>
        <taxon>Pseudomonadati</taxon>
        <taxon>Verrucomicrobiota</taxon>
        <taxon>Opitutia</taxon>
        <taxon>Puniceicoccales</taxon>
        <taxon>Coraliomargaritaceae</taxon>
        <taxon>Coraliomargarita</taxon>
    </lineage>
</organism>
<sequence>MAGFRSKIFTYLAALLIAGTLAGQSTPTTANPEELGDQSLNEQVIKLVGENEFLQARPFLLEMKKRMEEQDNKENMEAIAFFLASAHLQEYQETEKEESLQNAVKAFEEYIEKYPSGPRKIIALLNLGDAYSDLKQYGKAITTYTQIYNNPRTSGSVRNDIRRVIAKTYLKTDKPEAGMPYFMEAYEQAILDEEAKAEAATWLLQAYLSKGDIDAILPYFNDLTGKKAALYNPKFNVTLIKAGDQLFESGNYDFAILFYAIVKKKQDIVAFYEQAVQQLKTALDYKAPGSEEAISIEKRLREAEANLKAVKGIRDYDADVRWRSARVLLESERTWEALWSFYNLMLDYPEHEQAEEFLFLAFSQAREVKDDFMLEKLAKDYLGRDEYKKYQGQITLDLASYYQEQGQEQEFYDLATRYLDEGPEQDEVGAQLANLLAIFLLEKERYAELSERMERYSKAYSNLDATQESARYWRSLGLTIAADYNRALESFNEFIDEYGGSSMFSEDAYYRRAICVYGAQNAQEAYSLFADFVERYPNSKRRGEAELYLGDIMREKNDMDSALEHYKKVEDFTDNLTFITKATFAISEVYEMKQNDEEAVKALVSYIDRYGDDAELGEAYLRLGRFEERQGRIAERFKYNSLGLQATANDPTRYAADQILLEYVKDYPIYVTNYEAAIDLIESLLDDAAYRDSIIKDRAAQYKFFQSDEGQKVDPNLTQKIVRDRDFRKKLTANPENILSGLRSDYNEKLDQLAPYKPELIFSKLLAEATGSTTVLELRIAMGREKLTDSDMLFPFTEEQVKSASPAVMLWRAKKLMTMNPAQANALLEVSLEKHPYAPNRYETMLTMAEIAKGQAEGNPSKENWENALSHYERVIERFGMRAENGTPFLAKGEILIKLEREEEALKVLSDILRNPEWRGRPQAEAHLHLGVAYYNMQSYAQAHGFFERLMLGFAGFRDEVALAYYWDLKTLESMNESESVNQLLSEVRTRDDLKDTKGYRLIEENYAL</sequence>
<evidence type="ECO:0000256" key="3">
    <source>
        <dbReference type="ARBA" id="ARBA00022737"/>
    </source>
</evidence>
<dbReference type="PANTHER" id="PTHR46630">
    <property type="entry name" value="TETRATRICOPEPTIDE REPEAT PROTEIN 29"/>
    <property type="match status" value="1"/>
</dbReference>
<dbReference type="InParanoid" id="A0A317ZGF0"/>
<evidence type="ECO:0000256" key="1">
    <source>
        <dbReference type="ARBA" id="ARBA00004496"/>
    </source>
</evidence>
<comment type="caution">
    <text evidence="7">The sequence shown here is derived from an EMBL/GenBank/DDBJ whole genome shotgun (WGS) entry which is preliminary data.</text>
</comment>
<dbReference type="SMART" id="SM00028">
    <property type="entry name" value="TPR"/>
    <property type="match status" value="5"/>
</dbReference>
<accession>A0A317ZGF0</accession>
<dbReference type="Pfam" id="PF13181">
    <property type="entry name" value="TPR_8"/>
    <property type="match status" value="1"/>
</dbReference>
<evidence type="ECO:0000256" key="5">
    <source>
        <dbReference type="ARBA" id="ARBA00038253"/>
    </source>
</evidence>
<dbReference type="Pfam" id="PF13174">
    <property type="entry name" value="TPR_6"/>
    <property type="match status" value="1"/>
</dbReference>
<keyword evidence="4" id="KW-0802">TPR repeat</keyword>
<dbReference type="AlphaFoldDB" id="A0A317ZGF0"/>
<feature type="signal peptide" evidence="6">
    <location>
        <begin position="1"/>
        <end position="30"/>
    </location>
</feature>
<dbReference type="SUPFAM" id="SSF48452">
    <property type="entry name" value="TPR-like"/>
    <property type="match status" value="3"/>
</dbReference>
<name>A0A317ZGF0_9BACT</name>
<evidence type="ECO:0000256" key="2">
    <source>
        <dbReference type="ARBA" id="ARBA00022490"/>
    </source>
</evidence>
<protein>
    <recommendedName>
        <fullName evidence="9">Outer membrane lipoprotein BamD-like domain-containing protein</fullName>
    </recommendedName>
</protein>
<dbReference type="OrthoDB" id="9762205at2"/>
<dbReference type="RefSeq" id="WP_110130530.1">
    <property type="nucleotide sequence ID" value="NZ_QHJQ01000003.1"/>
</dbReference>
<evidence type="ECO:0000256" key="4">
    <source>
        <dbReference type="ARBA" id="ARBA00022803"/>
    </source>
</evidence>